<evidence type="ECO:0000256" key="8">
    <source>
        <dbReference type="SAM" id="MobiDB-lite"/>
    </source>
</evidence>
<feature type="compositionally biased region" description="Low complexity" evidence="8">
    <location>
        <begin position="215"/>
        <end position="247"/>
    </location>
</feature>
<dbReference type="InterPro" id="IPR028094">
    <property type="entry name" value="RTC4_C"/>
</dbReference>
<comment type="subcellular location">
    <subcellularLocation>
        <location evidence="3">Cytoplasm</location>
    </subcellularLocation>
    <subcellularLocation>
        <location evidence="2">Nucleus</location>
    </subcellularLocation>
</comment>
<dbReference type="OrthoDB" id="128308at2759"/>
<feature type="compositionally biased region" description="Basic residues" evidence="8">
    <location>
        <begin position="160"/>
        <end position="172"/>
    </location>
</feature>
<dbReference type="EMBL" id="LKEA01000002">
    <property type="protein sequence ID" value="ROW11500.1"/>
    <property type="molecule type" value="Genomic_DNA"/>
</dbReference>
<keyword evidence="7" id="KW-0539">Nucleus</keyword>
<sequence length="603" mass="66668">MPPLPRNGVAPLLKTIGGMQRARVSKPLEDPEDVTAPPMSDSEEEELDPVQQYRDSSDDDSQPARGDMGRTSFIPKKASTPANGARGYGGMKPTSKTTQAPQWRSARSQRKRAVDDVEDAEAEENEVFTSGKKARTSGGNGISNLGSHMGDGFLVERQKKPQKAVFGKKARNVRPADSSRDSTPRKGFRMPKSMSASPSPEKAAKFKTTHLELEPSSPVAPKAKPSKSSKSQAQSDSSELSELDSSVCSDPPRALKARKAAMPKRRLPKRGKRHNVKELTPEDTSQQPKFIMPEGYDDFATQNELAHVDMLTREELQRGKKADLGPDEALCPMCEEPVDKKWLGDFSKNQRMSIARQAKFCHLHKKRSAKEIWAAKGYPEINWETLESRIAGQHDFLESLINGEKSYYGDVHKESINTGKNRTLLKTEDYPTPGYYGLRGMSIMTETIVEMFSALLRERAPRYKLISARGYTGFVQSVLVPELAVKLIREDMCLGDEEEARVVMEESRAIGEIIHDEKKESQVQMRNSVRRDDQESAEGGKKPGANGKANGGGEDVSIALRIQEIDDSDSDLSSLASFDEKQPAGKTLEVLDSDSELSSLPDL</sequence>
<comment type="similarity">
    <text evidence="4">Belongs to the RTC4 family.</text>
</comment>
<comment type="function">
    <text evidence="1">May be involved in a process influencing telomere capping.</text>
</comment>
<feature type="compositionally biased region" description="Acidic residues" evidence="8">
    <location>
        <begin position="116"/>
        <end position="126"/>
    </location>
</feature>
<dbReference type="STRING" id="356882.A0A423X763"/>
<feature type="compositionally biased region" description="Basic and acidic residues" evidence="8">
    <location>
        <begin position="529"/>
        <end position="541"/>
    </location>
</feature>
<reference evidence="10 11" key="1">
    <citation type="submission" date="2015-09" db="EMBL/GenBank/DDBJ databases">
        <title>Host preference determinants of Valsa canker pathogens revealed by comparative genomics.</title>
        <authorList>
            <person name="Yin Z."/>
            <person name="Huang L."/>
        </authorList>
    </citation>
    <scope>NUCLEOTIDE SEQUENCE [LARGE SCALE GENOMIC DNA]</scope>
    <source>
        <strain evidence="10 11">03-1</strain>
    </source>
</reference>
<evidence type="ECO:0000256" key="2">
    <source>
        <dbReference type="ARBA" id="ARBA00004123"/>
    </source>
</evidence>
<feature type="region of interest" description="Disordered" evidence="8">
    <location>
        <begin position="519"/>
        <end position="557"/>
    </location>
</feature>
<feature type="region of interest" description="Disordered" evidence="8">
    <location>
        <begin position="1"/>
        <end position="290"/>
    </location>
</feature>
<organism evidence="10 11">
    <name type="scientific">Cytospora schulzeri</name>
    <dbReference type="NCBI Taxonomy" id="448051"/>
    <lineage>
        <taxon>Eukaryota</taxon>
        <taxon>Fungi</taxon>
        <taxon>Dikarya</taxon>
        <taxon>Ascomycota</taxon>
        <taxon>Pezizomycotina</taxon>
        <taxon>Sordariomycetes</taxon>
        <taxon>Sordariomycetidae</taxon>
        <taxon>Diaporthales</taxon>
        <taxon>Cytosporaceae</taxon>
        <taxon>Cytospora</taxon>
    </lineage>
</organism>
<evidence type="ECO:0000259" key="9">
    <source>
        <dbReference type="SMART" id="SM01312"/>
    </source>
</evidence>
<dbReference type="SMART" id="SM01312">
    <property type="entry name" value="RTC4"/>
    <property type="match status" value="1"/>
</dbReference>
<dbReference type="GO" id="GO:0005737">
    <property type="term" value="C:cytoplasm"/>
    <property type="evidence" value="ECO:0007669"/>
    <property type="project" value="UniProtKB-SubCell"/>
</dbReference>
<dbReference type="Pfam" id="PF14474">
    <property type="entry name" value="RTC4"/>
    <property type="match status" value="1"/>
</dbReference>
<dbReference type="AlphaFoldDB" id="A0A423X763"/>
<feature type="compositionally biased region" description="Basic residues" evidence="8">
    <location>
        <begin position="255"/>
        <end position="275"/>
    </location>
</feature>
<protein>
    <recommendedName>
        <fullName evidence="5">Restriction of telomere capping protein 4</fullName>
    </recommendedName>
</protein>
<evidence type="ECO:0000256" key="1">
    <source>
        <dbReference type="ARBA" id="ARBA00002738"/>
    </source>
</evidence>
<keyword evidence="11" id="KW-1185">Reference proteome</keyword>
<evidence type="ECO:0000256" key="3">
    <source>
        <dbReference type="ARBA" id="ARBA00004496"/>
    </source>
</evidence>
<dbReference type="PANTHER" id="PTHR41391:SF1">
    <property type="entry name" value="RESTRICTION OF TELOMERE CAPPING PROTEIN 4"/>
    <property type="match status" value="1"/>
</dbReference>
<keyword evidence="6" id="KW-0963">Cytoplasm</keyword>
<evidence type="ECO:0000313" key="10">
    <source>
        <dbReference type="EMBL" id="ROW11500.1"/>
    </source>
</evidence>
<dbReference type="Proteomes" id="UP000283895">
    <property type="component" value="Unassembled WGS sequence"/>
</dbReference>
<name>A0A423X763_9PEZI</name>
<evidence type="ECO:0000256" key="5">
    <source>
        <dbReference type="ARBA" id="ARBA00015162"/>
    </source>
</evidence>
<evidence type="ECO:0000256" key="4">
    <source>
        <dbReference type="ARBA" id="ARBA00009461"/>
    </source>
</evidence>
<comment type="caution">
    <text evidence="10">The sequence shown here is derived from an EMBL/GenBank/DDBJ whole genome shotgun (WGS) entry which is preliminary data.</text>
</comment>
<evidence type="ECO:0000313" key="11">
    <source>
        <dbReference type="Proteomes" id="UP000283895"/>
    </source>
</evidence>
<dbReference type="InterPro" id="IPR039024">
    <property type="entry name" value="RTC4"/>
</dbReference>
<gene>
    <name evidence="10" type="ORF">VMCG_00931</name>
</gene>
<feature type="domain" description="Restriction of telomere capping protein 4 C-terminal" evidence="9">
    <location>
        <begin position="400"/>
        <end position="517"/>
    </location>
</feature>
<evidence type="ECO:0000256" key="6">
    <source>
        <dbReference type="ARBA" id="ARBA00022490"/>
    </source>
</evidence>
<accession>A0A423X763</accession>
<feature type="region of interest" description="Disordered" evidence="8">
    <location>
        <begin position="571"/>
        <end position="603"/>
    </location>
</feature>
<dbReference type="GO" id="GO:0005634">
    <property type="term" value="C:nucleus"/>
    <property type="evidence" value="ECO:0007669"/>
    <property type="project" value="UniProtKB-SubCell"/>
</dbReference>
<evidence type="ECO:0000256" key="7">
    <source>
        <dbReference type="ARBA" id="ARBA00023242"/>
    </source>
</evidence>
<feature type="compositionally biased region" description="Polar residues" evidence="8">
    <location>
        <begin position="94"/>
        <end position="106"/>
    </location>
</feature>
<proteinExistence type="inferred from homology"/>
<dbReference type="PANTHER" id="PTHR41391">
    <property type="entry name" value="RESTRICTION OF TELOMERE CAPPING PROTEIN 4"/>
    <property type="match status" value="1"/>
</dbReference>